<protein>
    <submittedName>
        <fullName evidence="6">EI24 domain-containing protein</fullName>
    </submittedName>
</protein>
<keyword evidence="3 5" id="KW-1133">Transmembrane helix</keyword>
<organism evidence="6 7">
    <name type="scientific">Kiloniella laminariae</name>
    <dbReference type="NCBI Taxonomy" id="454162"/>
    <lineage>
        <taxon>Bacteria</taxon>
        <taxon>Pseudomonadati</taxon>
        <taxon>Pseudomonadota</taxon>
        <taxon>Alphaproteobacteria</taxon>
        <taxon>Rhodospirillales</taxon>
        <taxon>Kiloniellaceae</taxon>
        <taxon>Kiloniella</taxon>
    </lineage>
</organism>
<feature type="transmembrane region" description="Helical" evidence="5">
    <location>
        <begin position="123"/>
        <end position="146"/>
    </location>
</feature>
<proteinExistence type="predicted"/>
<evidence type="ECO:0000256" key="3">
    <source>
        <dbReference type="ARBA" id="ARBA00022989"/>
    </source>
</evidence>
<evidence type="ECO:0000256" key="1">
    <source>
        <dbReference type="ARBA" id="ARBA00004141"/>
    </source>
</evidence>
<evidence type="ECO:0000256" key="2">
    <source>
        <dbReference type="ARBA" id="ARBA00022692"/>
    </source>
</evidence>
<dbReference type="Pfam" id="PF07264">
    <property type="entry name" value="EI24"/>
    <property type="match status" value="1"/>
</dbReference>
<evidence type="ECO:0000256" key="5">
    <source>
        <dbReference type="SAM" id="Phobius"/>
    </source>
</evidence>
<dbReference type="InterPro" id="IPR059112">
    <property type="entry name" value="CysZ/EI24"/>
</dbReference>
<gene>
    <name evidence="6" type="ORF">O4H49_09290</name>
</gene>
<feature type="transmembrane region" description="Helical" evidence="5">
    <location>
        <begin position="20"/>
        <end position="43"/>
    </location>
</feature>
<accession>A0ABT4LIP1</accession>
<name>A0ABT4LIP1_9PROT</name>
<keyword evidence="7" id="KW-1185">Reference proteome</keyword>
<dbReference type="Proteomes" id="UP001069802">
    <property type="component" value="Unassembled WGS sequence"/>
</dbReference>
<feature type="transmembrane region" description="Helical" evidence="5">
    <location>
        <begin position="63"/>
        <end position="96"/>
    </location>
</feature>
<evidence type="ECO:0000313" key="7">
    <source>
        <dbReference type="Proteomes" id="UP001069802"/>
    </source>
</evidence>
<comment type="subcellular location">
    <subcellularLocation>
        <location evidence="1">Membrane</location>
        <topology evidence="1">Multi-pass membrane protein</topology>
    </subcellularLocation>
</comment>
<evidence type="ECO:0000313" key="6">
    <source>
        <dbReference type="EMBL" id="MCZ4280969.1"/>
    </source>
</evidence>
<feature type="transmembrane region" description="Helical" evidence="5">
    <location>
        <begin position="191"/>
        <end position="215"/>
    </location>
</feature>
<dbReference type="EMBL" id="JAPWGY010000003">
    <property type="protein sequence ID" value="MCZ4280969.1"/>
    <property type="molecule type" value="Genomic_DNA"/>
</dbReference>
<evidence type="ECO:0000256" key="4">
    <source>
        <dbReference type="ARBA" id="ARBA00023136"/>
    </source>
</evidence>
<dbReference type="RefSeq" id="WP_269423155.1">
    <property type="nucleotide sequence ID" value="NZ_JAPWGY010000003.1"/>
</dbReference>
<keyword evidence="2 5" id="KW-0812">Transmembrane</keyword>
<comment type="caution">
    <text evidence="6">The sequence shown here is derived from an EMBL/GenBank/DDBJ whole genome shotgun (WGS) entry which is preliminary data.</text>
</comment>
<keyword evidence="4 5" id="KW-0472">Membrane</keyword>
<sequence>MFSDLSKAFGQTGDPAFRRVFFISAAASLVVFALLWIAAGYAVGLLDDQIVQWSESGGWFTSILVWGAELISWLGVVVLSFLLFPSVMLVIIPFFLEDIARAVESKHYPQLDAGREPPLGETIWGSLSFLGITLLVNILALPLYLLPGVNLILFYVINGYLLGREYFEMVALRRFALAEVKTLRRKYRGRVVLAGFVLAFLLTVPVLNIVMPIWATAFMLHRFENFRQLEA</sequence>
<reference evidence="6" key="1">
    <citation type="submission" date="2022-12" db="EMBL/GenBank/DDBJ databases">
        <title>Bacterial isolates from different developmental stages of Nematostella vectensis.</title>
        <authorList>
            <person name="Fraune S."/>
        </authorList>
    </citation>
    <scope>NUCLEOTIDE SEQUENCE</scope>
    <source>
        <strain evidence="6">G21630-S1</strain>
    </source>
</reference>